<keyword evidence="3" id="KW-0597">Phosphoprotein</keyword>
<dbReference type="GO" id="GO:0016301">
    <property type="term" value="F:kinase activity"/>
    <property type="evidence" value="ECO:0007669"/>
    <property type="project" value="UniProtKB-KW"/>
</dbReference>
<dbReference type="Pfam" id="PF02518">
    <property type="entry name" value="HATPase_c"/>
    <property type="match status" value="1"/>
</dbReference>
<keyword evidence="7" id="KW-0067">ATP-binding</keyword>
<feature type="domain" description="Histidine kinase" evidence="8">
    <location>
        <begin position="300"/>
        <end position="494"/>
    </location>
</feature>
<evidence type="ECO:0000256" key="1">
    <source>
        <dbReference type="ARBA" id="ARBA00000085"/>
    </source>
</evidence>
<keyword evidence="6 9" id="KW-0418">Kinase</keyword>
<organism evidence="9 10">
    <name type="scientific">Fodinicola feengrottensis</name>
    <dbReference type="NCBI Taxonomy" id="435914"/>
    <lineage>
        <taxon>Bacteria</taxon>
        <taxon>Bacillati</taxon>
        <taxon>Actinomycetota</taxon>
        <taxon>Actinomycetes</taxon>
        <taxon>Mycobacteriales</taxon>
        <taxon>Fodinicola</taxon>
    </lineage>
</organism>
<keyword evidence="10" id="KW-1185">Reference proteome</keyword>
<dbReference type="InterPro" id="IPR038424">
    <property type="entry name" value="H_kinase_PdtaS_GAF_sf"/>
</dbReference>
<evidence type="ECO:0000256" key="2">
    <source>
        <dbReference type="ARBA" id="ARBA00012438"/>
    </source>
</evidence>
<comment type="catalytic activity">
    <reaction evidence="1">
        <text>ATP + protein L-histidine = ADP + protein N-phospho-L-histidine.</text>
        <dbReference type="EC" id="2.7.13.3"/>
    </reaction>
</comment>
<protein>
    <recommendedName>
        <fullName evidence="2">histidine kinase</fullName>
        <ecNumber evidence="2">2.7.13.3</ecNumber>
    </recommendedName>
</protein>
<dbReference type="PANTHER" id="PTHR41523">
    <property type="entry name" value="TWO-COMPONENT SYSTEM SENSOR PROTEIN"/>
    <property type="match status" value="1"/>
</dbReference>
<evidence type="ECO:0000259" key="8">
    <source>
        <dbReference type="PROSITE" id="PS50109"/>
    </source>
</evidence>
<evidence type="ECO:0000256" key="3">
    <source>
        <dbReference type="ARBA" id="ARBA00022553"/>
    </source>
</evidence>
<dbReference type="InterPro" id="IPR013656">
    <property type="entry name" value="PAS_4"/>
</dbReference>
<dbReference type="Pfam" id="PF08448">
    <property type="entry name" value="PAS_4"/>
    <property type="match status" value="1"/>
</dbReference>
<sequence length="508" mass="54628">MSTLRELVQQHSTLTEDDIEHLHRLAADWQLLADLSFADLLLWVSTTDAYLEPAYLCVAHIRPTTGPTAYLHDQVGRLLSVEASAHLVAAATAGRIWREGDPEWIDDIPARHEAIPVRNGEKVVAVLGRDTNLAATRAPSQLELAYLRSADDLCRMVAAGSFPPRQPVLADDTSMPRAGDGVIRVAPDGRVDYASPNAQSAYRRLGFSGDLQGMELGPLTSDLADDPLEGAEANERISAALAGASPDRIEVEARSAVILLRALPLRPDGENIGALVLACEVTEVRRRDRALLTKDATIREIHHRVKNNLQTVAALLRLQSRRVTSQEAKSALQESVRRVSSIALVHETLSLSLDETVDFDSIVSKISSMVGEVAGTETVVHLRKEGIFGVLPSPVATPLAMVVTELLQNALEHAYLPGQSGAVTLMAQRDRDTLRVEVADSGQGLPDGFSLQASTRLGLQIVRTLVTSELGGSIDLRPRHGGGTEAVVVVPLTSRGAKTSGHAEVEVS</sequence>
<comment type="caution">
    <text evidence="9">The sequence shown here is derived from an EMBL/GenBank/DDBJ whole genome shotgun (WGS) entry which is preliminary data.</text>
</comment>
<dbReference type="InterPro" id="IPR022066">
    <property type="entry name" value="PdtaS_GAF"/>
</dbReference>
<dbReference type="SUPFAM" id="SSF55874">
    <property type="entry name" value="ATPase domain of HSP90 chaperone/DNA topoisomerase II/histidine kinase"/>
    <property type="match status" value="1"/>
</dbReference>
<dbReference type="InterPro" id="IPR011495">
    <property type="entry name" value="Sig_transdc_His_kin_sub2_dim/P"/>
</dbReference>
<dbReference type="Pfam" id="PF12282">
    <property type="entry name" value="GAF_PdtaS"/>
    <property type="match status" value="1"/>
</dbReference>
<gene>
    <name evidence="9" type="ORF">GCM10009765_20140</name>
</gene>
<accession>A0ABN2GG12</accession>
<dbReference type="RefSeq" id="WP_163572634.1">
    <property type="nucleotide sequence ID" value="NZ_BAAANY010000008.1"/>
</dbReference>
<dbReference type="EMBL" id="BAAANY010000008">
    <property type="protein sequence ID" value="GAA1670689.1"/>
    <property type="molecule type" value="Genomic_DNA"/>
</dbReference>
<dbReference type="InterPro" id="IPR005467">
    <property type="entry name" value="His_kinase_dom"/>
</dbReference>
<dbReference type="Proteomes" id="UP001500618">
    <property type="component" value="Unassembled WGS sequence"/>
</dbReference>
<evidence type="ECO:0000313" key="10">
    <source>
        <dbReference type="Proteomes" id="UP001500618"/>
    </source>
</evidence>
<evidence type="ECO:0000256" key="6">
    <source>
        <dbReference type="ARBA" id="ARBA00022777"/>
    </source>
</evidence>
<evidence type="ECO:0000313" key="9">
    <source>
        <dbReference type="EMBL" id="GAA1670689.1"/>
    </source>
</evidence>
<dbReference type="EC" id="2.7.13.3" evidence="2"/>
<keyword evidence="4" id="KW-0808">Transferase</keyword>
<proteinExistence type="predicted"/>
<reference evidence="9 10" key="1">
    <citation type="journal article" date="2019" name="Int. J. Syst. Evol. Microbiol.">
        <title>The Global Catalogue of Microorganisms (GCM) 10K type strain sequencing project: providing services to taxonomists for standard genome sequencing and annotation.</title>
        <authorList>
            <consortium name="The Broad Institute Genomics Platform"/>
            <consortium name="The Broad Institute Genome Sequencing Center for Infectious Disease"/>
            <person name="Wu L."/>
            <person name="Ma J."/>
        </authorList>
    </citation>
    <scope>NUCLEOTIDE SEQUENCE [LARGE SCALE GENOMIC DNA]</scope>
    <source>
        <strain evidence="9 10">JCM 14718</strain>
    </source>
</reference>
<evidence type="ECO:0000256" key="5">
    <source>
        <dbReference type="ARBA" id="ARBA00022741"/>
    </source>
</evidence>
<dbReference type="Gene3D" id="3.30.565.10">
    <property type="entry name" value="Histidine kinase-like ATPase, C-terminal domain"/>
    <property type="match status" value="1"/>
</dbReference>
<dbReference type="Gene3D" id="3.30.450.280">
    <property type="entry name" value="GAF domain"/>
    <property type="match status" value="1"/>
</dbReference>
<dbReference type="SMART" id="SM00387">
    <property type="entry name" value="HATPase_c"/>
    <property type="match status" value="1"/>
</dbReference>
<dbReference type="Gene3D" id="3.30.450.20">
    <property type="entry name" value="PAS domain"/>
    <property type="match status" value="1"/>
</dbReference>
<dbReference type="Pfam" id="PF07568">
    <property type="entry name" value="HisKA_2"/>
    <property type="match status" value="1"/>
</dbReference>
<dbReference type="InterPro" id="IPR036890">
    <property type="entry name" value="HATPase_C_sf"/>
</dbReference>
<dbReference type="PROSITE" id="PS50109">
    <property type="entry name" value="HIS_KIN"/>
    <property type="match status" value="1"/>
</dbReference>
<evidence type="ECO:0000256" key="7">
    <source>
        <dbReference type="ARBA" id="ARBA00022840"/>
    </source>
</evidence>
<dbReference type="PANTHER" id="PTHR41523:SF8">
    <property type="entry name" value="ETHYLENE RESPONSE SENSOR PROTEIN"/>
    <property type="match status" value="1"/>
</dbReference>
<keyword evidence="5" id="KW-0547">Nucleotide-binding</keyword>
<evidence type="ECO:0000256" key="4">
    <source>
        <dbReference type="ARBA" id="ARBA00022679"/>
    </source>
</evidence>
<dbReference type="InterPro" id="IPR003594">
    <property type="entry name" value="HATPase_dom"/>
</dbReference>
<name>A0ABN2GG12_9ACTN</name>